<feature type="compositionally biased region" description="Basic and acidic residues" evidence="1">
    <location>
        <begin position="508"/>
        <end position="535"/>
    </location>
</feature>
<dbReference type="AlphaFoldDB" id="A0AAV4F9U8"/>
<dbReference type="Proteomes" id="UP000762676">
    <property type="component" value="Unassembled WGS sequence"/>
</dbReference>
<accession>A0AAV4F9U8</accession>
<evidence type="ECO:0000313" key="3">
    <source>
        <dbReference type="Proteomes" id="UP000762676"/>
    </source>
</evidence>
<gene>
    <name evidence="2" type="ORF">ElyMa_003777900</name>
</gene>
<name>A0AAV4F9U8_9GAST</name>
<comment type="caution">
    <text evidence="2">The sequence shown here is derived from an EMBL/GenBank/DDBJ whole genome shotgun (WGS) entry which is preliminary data.</text>
</comment>
<feature type="compositionally biased region" description="Polar residues" evidence="1">
    <location>
        <begin position="27"/>
        <end position="36"/>
    </location>
</feature>
<feature type="region of interest" description="Disordered" evidence="1">
    <location>
        <begin position="194"/>
        <end position="279"/>
    </location>
</feature>
<evidence type="ECO:0000313" key="2">
    <source>
        <dbReference type="EMBL" id="GFR70162.1"/>
    </source>
</evidence>
<feature type="compositionally biased region" description="Low complexity" evidence="1">
    <location>
        <begin position="17"/>
        <end position="26"/>
    </location>
</feature>
<feature type="compositionally biased region" description="Basic and acidic residues" evidence="1">
    <location>
        <begin position="363"/>
        <end position="374"/>
    </location>
</feature>
<feature type="compositionally biased region" description="Basic and acidic residues" evidence="1">
    <location>
        <begin position="337"/>
        <end position="354"/>
    </location>
</feature>
<feature type="compositionally biased region" description="Low complexity" evidence="1">
    <location>
        <begin position="256"/>
        <end position="274"/>
    </location>
</feature>
<feature type="region of interest" description="Disordered" evidence="1">
    <location>
        <begin position="486"/>
        <end position="535"/>
    </location>
</feature>
<organism evidence="2 3">
    <name type="scientific">Elysia marginata</name>
    <dbReference type="NCBI Taxonomy" id="1093978"/>
    <lineage>
        <taxon>Eukaryota</taxon>
        <taxon>Metazoa</taxon>
        <taxon>Spiralia</taxon>
        <taxon>Lophotrochozoa</taxon>
        <taxon>Mollusca</taxon>
        <taxon>Gastropoda</taxon>
        <taxon>Heterobranchia</taxon>
        <taxon>Euthyneura</taxon>
        <taxon>Panpulmonata</taxon>
        <taxon>Sacoglossa</taxon>
        <taxon>Placobranchoidea</taxon>
        <taxon>Plakobranchidae</taxon>
        <taxon>Elysia</taxon>
    </lineage>
</organism>
<reference evidence="2 3" key="1">
    <citation type="journal article" date="2021" name="Elife">
        <title>Chloroplast acquisition without the gene transfer in kleptoplastic sea slugs, Plakobranchus ocellatus.</title>
        <authorList>
            <person name="Maeda T."/>
            <person name="Takahashi S."/>
            <person name="Yoshida T."/>
            <person name="Shimamura S."/>
            <person name="Takaki Y."/>
            <person name="Nagai Y."/>
            <person name="Toyoda A."/>
            <person name="Suzuki Y."/>
            <person name="Arimoto A."/>
            <person name="Ishii H."/>
            <person name="Satoh N."/>
            <person name="Nishiyama T."/>
            <person name="Hasebe M."/>
            <person name="Maruyama T."/>
            <person name="Minagawa J."/>
            <person name="Obokata J."/>
            <person name="Shigenobu S."/>
        </authorList>
    </citation>
    <scope>NUCLEOTIDE SEQUENCE [LARGE SCALE GENOMIC DNA]</scope>
</reference>
<keyword evidence="3" id="KW-1185">Reference proteome</keyword>
<sequence length="535" mass="60011">MATGDVSMRSKLDQLPSLGSSESSSSANPETEQPAQNGEWEGPPRRNTIDLNYMHRPPTILPNYGKRKGVLKLKTNVPRVLLFDNVTQQTMLDVELTCLQSQRHKADRELSMQARSFMLRRQFKQRFLKNLTKVFHDDDYWQFEQEYFGLSNTETQRKEAWSNFASGNRNEGHFLPSLPNGREGDAAMVRKTHEPPHQHHQILNSGSAVKPVRGRKRQNSDLPNARWSAADATGNSRGRREVTNGFTKDKHRDLSLPHIKISPPHSSSQQSAPSELLHFSPPGKVGFRFQKTPSGITRIFHAHDNMAEGDTGHQTDGGPTGESSPAVNGKAINENGTSKEDTPSNKSEDNRVNKTPDITNAKINDDKEKTKSDASLDTLQKPRPFKNFRRITNPFAEKSKAEEEEISSTAQPVEEDIYREFPATTDQPTLDHRFKHLNKLLVKQDPPNDGYIELSPSFARNGPVQKLHHRIRELQLDAGLAVGPGVRDGSARSFRDNVSQGVTPVLSEVDHSESEGEEEQHDHSTNDALRRLGGM</sequence>
<feature type="region of interest" description="Disordered" evidence="1">
    <location>
        <begin position="306"/>
        <end position="385"/>
    </location>
</feature>
<evidence type="ECO:0000256" key="1">
    <source>
        <dbReference type="SAM" id="MobiDB-lite"/>
    </source>
</evidence>
<feature type="region of interest" description="Disordered" evidence="1">
    <location>
        <begin position="1"/>
        <end position="58"/>
    </location>
</feature>
<proteinExistence type="predicted"/>
<dbReference type="EMBL" id="BMAT01007730">
    <property type="protein sequence ID" value="GFR70162.1"/>
    <property type="molecule type" value="Genomic_DNA"/>
</dbReference>
<protein>
    <submittedName>
        <fullName evidence="2">Uncharacterized protein</fullName>
    </submittedName>
</protein>
<feature type="compositionally biased region" description="Basic and acidic residues" evidence="1">
    <location>
        <begin position="238"/>
        <end position="255"/>
    </location>
</feature>